<reference evidence="7" key="1">
    <citation type="submission" date="2025-08" db="UniProtKB">
        <authorList>
            <consortium name="Ensembl"/>
        </authorList>
    </citation>
    <scope>IDENTIFICATION</scope>
</reference>
<feature type="compositionally biased region" description="Low complexity" evidence="4">
    <location>
        <begin position="481"/>
        <end position="493"/>
    </location>
</feature>
<evidence type="ECO:0000313" key="8">
    <source>
        <dbReference type="Proteomes" id="UP000694564"/>
    </source>
</evidence>
<dbReference type="PANTHER" id="PTHR22997">
    <property type="entry name" value="PIH1 DOMAIN-CONTAINING PROTEIN 1"/>
    <property type="match status" value="1"/>
</dbReference>
<feature type="compositionally biased region" description="Basic and acidic residues" evidence="4">
    <location>
        <begin position="837"/>
        <end position="857"/>
    </location>
</feature>
<dbReference type="GO" id="GO:0003351">
    <property type="term" value="P:epithelial cilium movement involved in extracellular fluid movement"/>
    <property type="evidence" value="ECO:0007669"/>
    <property type="project" value="Ensembl"/>
</dbReference>
<gene>
    <name evidence="3 7" type="primary">DNAAF2</name>
    <name evidence="3" type="synonym">KTU</name>
</gene>
<evidence type="ECO:0000256" key="2">
    <source>
        <dbReference type="ARBA" id="ARBA00024190"/>
    </source>
</evidence>
<name>A0A8D2CPU6_SCIVU</name>
<dbReference type="GO" id="GO:0005730">
    <property type="term" value="C:nucleolus"/>
    <property type="evidence" value="ECO:0007669"/>
    <property type="project" value="Ensembl"/>
</dbReference>
<keyword evidence="8" id="KW-1185">Reference proteome</keyword>
<dbReference type="Ensembl" id="ENSSVLT00005012448.1">
    <property type="protein sequence ID" value="ENSSVLP00005011242.1"/>
    <property type="gene ID" value="ENSSVLG00005008952.1"/>
</dbReference>
<dbReference type="InterPro" id="IPR041442">
    <property type="entry name" value="PIH1D1/2/3_CS-like"/>
</dbReference>
<sequence length="926" mass="101381">MAQESKKRQVVAWFEETVRPFLAFPPYCCCSFRLSVGLLWQRARAAQGSSCGRYRRRPVTLSIREARRRALPTGSWTYHPCGEDEKLRGSMAKAAPSSPLEDLDLSGEEVQRLTSAFQDPEFRRMFSAYAEELNDPENRRRYEEEITALERERGVEVRFVHPEPGHVLRTSLDGARRCFVNVCSNALVGAPSSRPGPGGGGCGAAAGSHWSLPYSLAPGREYAGRSSTRYTVYDVVFHPEALALARRNRRFCQMLDATALEAVEKQFGVKLDRRNAKTLKTKYKGTPEAAVLRTPLPGSVPAPPDGNEDPLSVFPYPYRYPAAAQNSVGPGPQTPKPPEAVQKPAPTEPRCSVVQRHHVDLQDYRCSRDSAPSPVPHELVVTIELPLLRSAEQAALEVTGKLLCLDSRNPDYRLRLSLPYPVDDSRGKAQFNKARRQLVITLPVALPAKLPGPPAAPEESVGQSGTDGAACASASVGEAGPVGDPSPDPSGVGTAEAGIATPVAPEVASPPTRAGEEIDLQPEEPDLGRRSVTPPGLEEEERPPEPESSPGDGGGCSPRTSSRGLDLESPVGRGSACGDTSVETREDLEGPSTEPSDPAMGGPGTESREPLCPPLQCNQDEESLALLIQVPQIQPQSLQWDLNPLRYKLCFSTQDLVYSFFLQFAPENKLSTKEPVISVSSNNAVIVLAKSPESHGCWREWYCGLNKDSLEERLFVNEENVNEFLEEVLCSPFTQKMPLSPPLIEVLQITDEKIHIHAELQECSNPDQLQGKEKINEECHITEKENVDHFTTSTTDSDLSVAVNALEIDTCGSVEGFQQQSLDVSQVLSGKSQQPEAKMEPAVMKEKGSTYSNEDKDNLKEPVITKDKELDGDHISSLPNKTIVHNIPDFESIKETNMQDGSVQIITDHVTHCAFTFQNSLLYDLD</sequence>
<dbReference type="GO" id="GO:0101031">
    <property type="term" value="C:protein folding chaperone complex"/>
    <property type="evidence" value="ECO:0007669"/>
    <property type="project" value="Ensembl"/>
</dbReference>
<evidence type="ECO:0000256" key="3">
    <source>
        <dbReference type="HAMAP-Rule" id="MF_03069"/>
    </source>
</evidence>
<dbReference type="GO" id="GO:0036159">
    <property type="term" value="P:inner dynein arm assembly"/>
    <property type="evidence" value="ECO:0007669"/>
    <property type="project" value="Ensembl"/>
</dbReference>
<evidence type="ECO:0000256" key="1">
    <source>
        <dbReference type="ARBA" id="ARBA00022490"/>
    </source>
</evidence>
<dbReference type="InterPro" id="IPR050734">
    <property type="entry name" value="PIH1/Kintoun_subfamily"/>
</dbReference>
<comment type="subcellular location">
    <subcellularLocation>
        <location evidence="3">Cytoplasm</location>
    </subcellularLocation>
    <subcellularLocation>
        <location evidence="2">Dynein axonemal particle</location>
    </subcellularLocation>
    <text evidence="3">Localizes in the apical cytoplasm around the gamma-tubulin-positive pericentriolar region, not in the cilia.</text>
</comment>
<dbReference type="GO" id="GO:0032526">
    <property type="term" value="P:response to retinoic acid"/>
    <property type="evidence" value="ECO:0007669"/>
    <property type="project" value="Ensembl"/>
</dbReference>
<dbReference type="PANTHER" id="PTHR22997:SF3">
    <property type="entry name" value="PROTEIN KINTOUN"/>
    <property type="match status" value="1"/>
</dbReference>
<dbReference type="GO" id="GO:0005654">
    <property type="term" value="C:nucleoplasm"/>
    <property type="evidence" value="ECO:0007669"/>
    <property type="project" value="Ensembl"/>
</dbReference>
<evidence type="ECO:0000259" key="6">
    <source>
        <dbReference type="Pfam" id="PF18201"/>
    </source>
</evidence>
<dbReference type="GO" id="GO:0036064">
    <property type="term" value="C:ciliary basal body"/>
    <property type="evidence" value="ECO:0007669"/>
    <property type="project" value="Ensembl"/>
</dbReference>
<keyword evidence="1 3" id="KW-0963">Cytoplasm</keyword>
<feature type="domain" description="PIH1D1/2/3 CS-like" evidence="6">
    <location>
        <begin position="346"/>
        <end position="444"/>
    </location>
</feature>
<dbReference type="GeneTree" id="ENSGT00510000048466"/>
<protein>
    <recommendedName>
        <fullName evidence="3">Protein kintoun</fullName>
    </recommendedName>
    <alternativeName>
        <fullName evidence="3">Dynein assembly factor 2, axonemal</fullName>
    </alternativeName>
</protein>
<dbReference type="GO" id="GO:0051649">
    <property type="term" value="P:establishment of localization in cell"/>
    <property type="evidence" value="ECO:0007669"/>
    <property type="project" value="Ensembl"/>
</dbReference>
<dbReference type="GO" id="GO:0120293">
    <property type="term" value="C:dynein axonemal particle"/>
    <property type="evidence" value="ECO:0007669"/>
    <property type="project" value="UniProtKB-SubCell"/>
</dbReference>
<dbReference type="AlphaFoldDB" id="A0A8D2CPU6"/>
<reference evidence="7" key="2">
    <citation type="submission" date="2025-09" db="UniProtKB">
        <authorList>
            <consortium name="Ensembl"/>
        </authorList>
    </citation>
    <scope>IDENTIFICATION</scope>
</reference>
<dbReference type="GO" id="GO:0001701">
    <property type="term" value="P:in utero embryonic development"/>
    <property type="evidence" value="ECO:0007669"/>
    <property type="project" value="Ensembl"/>
</dbReference>
<dbReference type="Pfam" id="PF18201">
    <property type="entry name" value="PIH1_CS"/>
    <property type="match status" value="1"/>
</dbReference>
<evidence type="ECO:0000256" key="4">
    <source>
        <dbReference type="SAM" id="MobiDB-lite"/>
    </source>
</evidence>
<dbReference type="GO" id="GO:0061966">
    <property type="term" value="P:establishment of left/right asymmetry"/>
    <property type="evidence" value="ECO:0007669"/>
    <property type="project" value="Ensembl"/>
</dbReference>
<dbReference type="OrthoDB" id="546764at2759"/>
<proteinExistence type="inferred from homology"/>
<evidence type="ECO:0000313" key="7">
    <source>
        <dbReference type="Ensembl" id="ENSSVLP00005011242.1"/>
    </source>
</evidence>
<dbReference type="InterPro" id="IPR034727">
    <property type="entry name" value="Kintoun"/>
</dbReference>
<organism evidence="7 8">
    <name type="scientific">Sciurus vulgaris</name>
    <name type="common">Eurasian red squirrel</name>
    <dbReference type="NCBI Taxonomy" id="55149"/>
    <lineage>
        <taxon>Eukaryota</taxon>
        <taxon>Metazoa</taxon>
        <taxon>Chordata</taxon>
        <taxon>Craniata</taxon>
        <taxon>Vertebrata</taxon>
        <taxon>Euteleostomi</taxon>
        <taxon>Mammalia</taxon>
        <taxon>Eutheria</taxon>
        <taxon>Euarchontoglires</taxon>
        <taxon>Glires</taxon>
        <taxon>Rodentia</taxon>
        <taxon>Sciuromorpha</taxon>
        <taxon>Sciuridae</taxon>
        <taxon>Sciurinae</taxon>
        <taxon>Sciurini</taxon>
        <taxon>Sciurus</taxon>
    </lineage>
</organism>
<comment type="subunit">
    <text evidence="3">Interacts with CFAP300. Interacts with DNAI2 and HSPA1A. Interacts with DYX1C1. Interacts with PIH1D3.</text>
</comment>
<feature type="region of interest" description="Disordered" evidence="4">
    <location>
        <begin position="324"/>
        <end position="350"/>
    </location>
</feature>
<dbReference type="GO" id="GO:0005576">
    <property type="term" value="C:extracellular region"/>
    <property type="evidence" value="ECO:0007669"/>
    <property type="project" value="GOC"/>
</dbReference>
<dbReference type="GO" id="GO:0036158">
    <property type="term" value="P:outer dynein arm assembly"/>
    <property type="evidence" value="ECO:0007669"/>
    <property type="project" value="Ensembl"/>
</dbReference>
<dbReference type="HAMAP" id="MF_03069">
    <property type="entry name" value="Kintoun"/>
    <property type="match status" value="1"/>
</dbReference>
<dbReference type="Proteomes" id="UP000694564">
    <property type="component" value="Chromosome 2"/>
</dbReference>
<comment type="function">
    <text evidence="3">Required for cytoplasmic pre-assembly of axonemal dyneins, thereby playing a central role in motility in cilia and flagella. Involved in pre-assembly of dynein arm complexes in the cytoplasm before intraflagellar transport loads them for the ciliary compartment.</text>
</comment>
<dbReference type="GO" id="GO:0005794">
    <property type="term" value="C:Golgi apparatus"/>
    <property type="evidence" value="ECO:0007669"/>
    <property type="project" value="Ensembl"/>
</dbReference>
<feature type="domain" description="PIH1 N-terminal" evidence="5">
    <location>
        <begin position="133"/>
        <end position="298"/>
    </location>
</feature>
<feature type="region of interest" description="Disordered" evidence="4">
    <location>
        <begin position="828"/>
        <end position="857"/>
    </location>
</feature>
<dbReference type="GO" id="GO:0005829">
    <property type="term" value="C:cytosol"/>
    <property type="evidence" value="ECO:0007669"/>
    <property type="project" value="Ensembl"/>
</dbReference>
<accession>A0A8D2CPU6</accession>
<feature type="region of interest" description="Disordered" evidence="4">
    <location>
        <begin position="447"/>
        <end position="616"/>
    </location>
</feature>
<dbReference type="InterPro" id="IPR012981">
    <property type="entry name" value="PIH1_N"/>
</dbReference>
<dbReference type="Pfam" id="PF08190">
    <property type="entry name" value="PIH1"/>
    <property type="match status" value="1"/>
</dbReference>
<dbReference type="GO" id="GO:0060285">
    <property type="term" value="P:cilium-dependent cell motility"/>
    <property type="evidence" value="ECO:0007669"/>
    <property type="project" value="UniProtKB-UniRule"/>
</dbReference>
<evidence type="ECO:0000259" key="5">
    <source>
        <dbReference type="Pfam" id="PF08190"/>
    </source>
</evidence>
<comment type="similarity">
    <text evidence="3">Belongs to the PIH1 family. Kintoun subfamily.</text>
</comment>